<dbReference type="Proteomes" id="UP001221757">
    <property type="component" value="Unassembled WGS sequence"/>
</dbReference>
<evidence type="ECO:0000256" key="1">
    <source>
        <dbReference type="SAM" id="MobiDB-lite"/>
    </source>
</evidence>
<feature type="compositionally biased region" description="Pro residues" evidence="1">
    <location>
        <begin position="282"/>
        <end position="292"/>
    </location>
</feature>
<name>A0AAD7G923_MYCRO</name>
<dbReference type="EMBL" id="JARKIE010000193">
    <property type="protein sequence ID" value="KAJ7668846.1"/>
    <property type="molecule type" value="Genomic_DNA"/>
</dbReference>
<keyword evidence="3" id="KW-1185">Reference proteome</keyword>
<comment type="caution">
    <text evidence="2">The sequence shown here is derived from an EMBL/GenBank/DDBJ whole genome shotgun (WGS) entry which is preliminary data.</text>
</comment>
<feature type="region of interest" description="Disordered" evidence="1">
    <location>
        <begin position="123"/>
        <end position="156"/>
    </location>
</feature>
<gene>
    <name evidence="2" type="ORF">B0H17DRAFT_1142398</name>
</gene>
<feature type="region of interest" description="Disordered" evidence="1">
    <location>
        <begin position="275"/>
        <end position="300"/>
    </location>
</feature>
<reference evidence="2" key="1">
    <citation type="submission" date="2023-03" db="EMBL/GenBank/DDBJ databases">
        <title>Massive genome expansion in bonnet fungi (Mycena s.s.) driven by repeated elements and novel gene families across ecological guilds.</title>
        <authorList>
            <consortium name="Lawrence Berkeley National Laboratory"/>
            <person name="Harder C.B."/>
            <person name="Miyauchi S."/>
            <person name="Viragh M."/>
            <person name="Kuo A."/>
            <person name="Thoen E."/>
            <person name="Andreopoulos B."/>
            <person name="Lu D."/>
            <person name="Skrede I."/>
            <person name="Drula E."/>
            <person name="Henrissat B."/>
            <person name="Morin E."/>
            <person name="Kohler A."/>
            <person name="Barry K."/>
            <person name="LaButti K."/>
            <person name="Morin E."/>
            <person name="Salamov A."/>
            <person name="Lipzen A."/>
            <person name="Mereny Z."/>
            <person name="Hegedus B."/>
            <person name="Baldrian P."/>
            <person name="Stursova M."/>
            <person name="Weitz H."/>
            <person name="Taylor A."/>
            <person name="Grigoriev I.V."/>
            <person name="Nagy L.G."/>
            <person name="Martin F."/>
            <person name="Kauserud H."/>
        </authorList>
    </citation>
    <scope>NUCLEOTIDE SEQUENCE</scope>
    <source>
        <strain evidence="2">CBHHK067</strain>
    </source>
</reference>
<organism evidence="2 3">
    <name type="scientific">Mycena rosella</name>
    <name type="common">Pink bonnet</name>
    <name type="synonym">Agaricus rosellus</name>
    <dbReference type="NCBI Taxonomy" id="1033263"/>
    <lineage>
        <taxon>Eukaryota</taxon>
        <taxon>Fungi</taxon>
        <taxon>Dikarya</taxon>
        <taxon>Basidiomycota</taxon>
        <taxon>Agaricomycotina</taxon>
        <taxon>Agaricomycetes</taxon>
        <taxon>Agaricomycetidae</taxon>
        <taxon>Agaricales</taxon>
        <taxon>Marasmiineae</taxon>
        <taxon>Mycenaceae</taxon>
        <taxon>Mycena</taxon>
    </lineage>
</organism>
<dbReference type="AlphaFoldDB" id="A0AAD7G923"/>
<sequence length="315" mass="33401">MLVIHFTADGMKIGRQKGCIAASAPLFRPNGSHWTRAHGNSTSGSRGWILRGAKAGHFQSGATSGGRRVSAARCIGERLDIYDRARNRGRGDPRRVLCLMASGARWSCGACKAVERQWCGPRAQRKERVGENGTTQSKDRLGRGDRGTARGVEAENGTKRIGCAGGERSGVGVRGLSEIPELDSSAQLACAPLAGISDNYMGLGALMPLKSQVAASDVLALASGQKAAAFWLWYQTKAKSKIWPGFFLSGWKIHWQAGAQGKAKPGQAKAKWFGSARDFTGPKPPQAGPKPRPSGQAKAKTSLVAAVAKFKCCPS</sequence>
<proteinExistence type="predicted"/>
<feature type="compositionally biased region" description="Basic and acidic residues" evidence="1">
    <location>
        <begin position="137"/>
        <end position="156"/>
    </location>
</feature>
<evidence type="ECO:0000313" key="2">
    <source>
        <dbReference type="EMBL" id="KAJ7668846.1"/>
    </source>
</evidence>
<accession>A0AAD7G923</accession>
<evidence type="ECO:0000313" key="3">
    <source>
        <dbReference type="Proteomes" id="UP001221757"/>
    </source>
</evidence>
<protein>
    <submittedName>
        <fullName evidence="2">Uncharacterized protein</fullName>
    </submittedName>
</protein>